<evidence type="ECO:0000256" key="2">
    <source>
        <dbReference type="ARBA" id="ARBA00022484"/>
    </source>
</evidence>
<dbReference type="EC" id="2.7.7.48" evidence="7"/>
<proteinExistence type="inferred from homology"/>
<accession>A0A7G8YXC4</accession>
<keyword evidence="3 7" id="KW-0808">Transferase</keyword>
<reference evidence="8" key="1">
    <citation type="journal article" date="2020" name="Sci. Rep.">
        <title>Mass mortality in freshwater mussels (Actinonaias pectorosa) in the Clinch River, USA, linked to a novel densovirus.</title>
        <authorList>
            <person name="Richard J.C."/>
            <person name="Leis E."/>
            <person name="Dunn C.D."/>
            <person name="Agbalog R."/>
            <person name="Waller D."/>
            <person name="Knowles S."/>
            <person name="Putnam J."/>
            <person name="Goldberg T.L."/>
        </authorList>
    </citation>
    <scope>NUCLEOTIDE SEQUENCE</scope>
    <source>
        <strain evidence="8">CTotV1/C47/2018</strain>
    </source>
</reference>
<protein>
    <recommendedName>
        <fullName evidence="7">RNA-directed RNA polymerase</fullName>
        <ecNumber evidence="7">2.7.7.48</ecNumber>
    </recommendedName>
</protein>
<dbReference type="GO" id="GO:0003968">
    <property type="term" value="F:RNA-directed RNA polymerase activity"/>
    <property type="evidence" value="ECO:0007669"/>
    <property type="project" value="UniProtKB-KW"/>
</dbReference>
<keyword evidence="4 7" id="KW-0548">Nucleotidyltransferase</keyword>
<dbReference type="InterPro" id="IPR001795">
    <property type="entry name" value="RNA-dir_pol_luteovirus"/>
</dbReference>
<comment type="catalytic activity">
    <reaction evidence="6 7">
        <text>RNA(n) + a ribonucleoside 5'-triphosphate = RNA(n+1) + diphosphate</text>
        <dbReference type="Rhea" id="RHEA:21248"/>
        <dbReference type="Rhea" id="RHEA-COMP:14527"/>
        <dbReference type="Rhea" id="RHEA-COMP:17342"/>
        <dbReference type="ChEBI" id="CHEBI:33019"/>
        <dbReference type="ChEBI" id="CHEBI:61557"/>
        <dbReference type="ChEBI" id="CHEBI:140395"/>
        <dbReference type="EC" id="2.7.7.48"/>
    </reaction>
</comment>
<evidence type="ECO:0000256" key="5">
    <source>
        <dbReference type="ARBA" id="ARBA00022741"/>
    </source>
</evidence>
<dbReference type="GO" id="GO:0000166">
    <property type="term" value="F:nucleotide binding"/>
    <property type="evidence" value="ECO:0007669"/>
    <property type="project" value="UniProtKB-KW"/>
</dbReference>
<evidence type="ECO:0000256" key="7">
    <source>
        <dbReference type="RuleBase" id="RU364050"/>
    </source>
</evidence>
<dbReference type="EMBL" id="MT341489">
    <property type="protein sequence ID" value="QNL09599.1"/>
    <property type="molecule type" value="Genomic_RNA"/>
</dbReference>
<dbReference type="Pfam" id="PF02123">
    <property type="entry name" value="RdRP_4"/>
    <property type="match status" value="1"/>
</dbReference>
<evidence type="ECO:0000256" key="3">
    <source>
        <dbReference type="ARBA" id="ARBA00022679"/>
    </source>
</evidence>
<evidence type="ECO:0000256" key="1">
    <source>
        <dbReference type="ARBA" id="ARBA00010455"/>
    </source>
</evidence>
<dbReference type="InterPro" id="IPR043502">
    <property type="entry name" value="DNA/RNA_pol_sf"/>
</dbReference>
<keyword evidence="5 7" id="KW-0547">Nucleotide-binding</keyword>
<dbReference type="SUPFAM" id="SSF56672">
    <property type="entry name" value="DNA/RNA polymerases"/>
    <property type="match status" value="1"/>
</dbReference>
<dbReference type="GO" id="GO:0006351">
    <property type="term" value="P:DNA-templated transcription"/>
    <property type="evidence" value="ECO:0007669"/>
    <property type="project" value="InterPro"/>
</dbReference>
<evidence type="ECO:0000256" key="6">
    <source>
        <dbReference type="ARBA" id="ARBA00048744"/>
    </source>
</evidence>
<keyword evidence="2 7" id="KW-0696">RNA-directed RNA polymerase</keyword>
<comment type="similarity">
    <text evidence="1">Belongs to the totiviridae RNA-directed RNA polymerase family.</text>
</comment>
<sequence>MTHQEHKKYISFETYVKEGYWITSGSSSVGKVNWSYDGDLGKFKARKNMLLDLYTPDEIYKMAVEWDGKLENRVFIKDELAKRRLAVASNIEAYLNQGYIFYLFGHGFKNWKYITLDETPGETHLRNSETIKALKDGCFALPFDFKGFDRQPTIWEVKQITKRVIDQIKYLVPPQDRQLFTKIAAKNISCYDNNYLYSPLTKETKKQTNGIPSGIRPTSFIGNVWNMITTDIARDQTNLILGKDNIRLIALKGDDTKILAKDFMTCLVFRYSYQAINAIGENSKFGIMQNCCEFLRTEISTQGVRGWTNRAIPSVTQRKPWNPQPWTANQQVETTANNIYLLERRSKKQLEWLHQANKIKWSKYTEQSYHWLHLPKRLGGFGIYEWKGWKTTSKLPLADIPTFDVPGLLSENINLSWKQMTNEEKAAYQQVEFSMKIAADDIPGPQKHISSKYIKELRKLKPVWERTVVPSYRFYKTEGPTYENNIWPRRMLPSHEAGPNEMPIFSEFIRQHQIAKKAKIEIPSLKECLAKWYPDAYKTMSEYERKGWHRTDAINIASGKVPLEPTGILNPILTPWISKIVIKSGFSFWRGRENIALHLTSICKQAVQYIQNEGGNYMYAF</sequence>
<name>A0A7G8YXC4_9VIRU</name>
<organism evidence="8">
    <name type="scientific">Clinch totivirus 1</name>
    <dbReference type="NCBI Taxonomy" id="2767024"/>
    <lineage>
        <taxon>Viruses</taxon>
        <taxon>Riboviria</taxon>
        <taxon>Orthornavirae</taxon>
        <taxon>Duplornaviricota</taxon>
        <taxon>Chrymotiviricetes</taxon>
        <taxon>Ghabrivirales</taxon>
        <taxon>Totiviridae</taxon>
    </lineage>
</organism>
<evidence type="ECO:0000313" key="8">
    <source>
        <dbReference type="EMBL" id="QNL09599.1"/>
    </source>
</evidence>
<keyword evidence="7" id="KW-0693">Viral RNA replication</keyword>
<dbReference type="GO" id="GO:0003723">
    <property type="term" value="F:RNA binding"/>
    <property type="evidence" value="ECO:0007669"/>
    <property type="project" value="InterPro"/>
</dbReference>
<evidence type="ECO:0000256" key="4">
    <source>
        <dbReference type="ARBA" id="ARBA00022695"/>
    </source>
</evidence>